<dbReference type="EMBL" id="JALRMR010000001">
    <property type="protein sequence ID" value="MDT1972961.1"/>
    <property type="molecule type" value="Genomic_DNA"/>
</dbReference>
<dbReference type="AlphaFoldDB" id="A0AAW8RBL9"/>
<organism evidence="2 3">
    <name type="scientific">Carnobacterium divergens</name>
    <name type="common">Lactobacillus divergens</name>
    <dbReference type="NCBI Taxonomy" id="2748"/>
    <lineage>
        <taxon>Bacteria</taxon>
        <taxon>Bacillati</taxon>
        <taxon>Bacillota</taxon>
        <taxon>Bacilli</taxon>
        <taxon>Lactobacillales</taxon>
        <taxon>Carnobacteriaceae</taxon>
        <taxon>Carnobacterium</taxon>
    </lineage>
</organism>
<accession>A0AAW8RBL9</accession>
<reference evidence="2" key="1">
    <citation type="submission" date="2022-04" db="EMBL/GenBank/DDBJ databases">
        <title>Draft genome sequences of lactic acid bacteria (LAB) strains involved in meat spoilage.</title>
        <authorList>
            <person name="Palevich N."/>
        </authorList>
    </citation>
    <scope>NUCLEOTIDE SEQUENCE</scope>
    <source>
        <strain evidence="2">9-14</strain>
    </source>
</reference>
<name>A0AAW8RBL9_CARDV</name>
<dbReference type="NCBIfam" id="TIGR01167">
    <property type="entry name" value="LPXTG_anchor"/>
    <property type="match status" value="1"/>
</dbReference>
<dbReference type="RefSeq" id="WP_311779770.1">
    <property type="nucleotide sequence ID" value="NZ_JALRMR010000001.1"/>
</dbReference>
<evidence type="ECO:0000313" key="2">
    <source>
        <dbReference type="EMBL" id="MDT1972961.1"/>
    </source>
</evidence>
<protein>
    <submittedName>
        <fullName evidence="2">LPXTG cell wall anchor domain-containing protein</fullName>
    </submittedName>
</protein>
<evidence type="ECO:0000313" key="3">
    <source>
        <dbReference type="Proteomes" id="UP001249945"/>
    </source>
</evidence>
<gene>
    <name evidence="2" type="ORF">MX635_00965</name>
</gene>
<comment type="caution">
    <text evidence="2">The sequence shown here is derived from an EMBL/GenBank/DDBJ whole genome shotgun (WGS) entry which is preliminary data.</text>
</comment>
<feature type="compositionally biased region" description="Polar residues" evidence="1">
    <location>
        <begin position="31"/>
        <end position="51"/>
    </location>
</feature>
<proteinExistence type="predicted"/>
<sequence>MEVGISSVYATSMDSKSSIYFTETYVYTPTLESGNINGVTPTGNPPQNRNQELPKAGESSSRSIQLVGILIFISSMILTKYWKKELDNENN</sequence>
<dbReference type="Proteomes" id="UP001249945">
    <property type="component" value="Unassembled WGS sequence"/>
</dbReference>
<evidence type="ECO:0000256" key="1">
    <source>
        <dbReference type="SAM" id="MobiDB-lite"/>
    </source>
</evidence>
<feature type="region of interest" description="Disordered" evidence="1">
    <location>
        <begin position="31"/>
        <end position="61"/>
    </location>
</feature>